<dbReference type="Gene3D" id="3.90.870.10">
    <property type="entry name" value="DHBP synthase"/>
    <property type="match status" value="1"/>
</dbReference>
<dbReference type="GO" id="GO:0061710">
    <property type="term" value="F:L-threonylcarbamoyladenylate synthase"/>
    <property type="evidence" value="ECO:0007669"/>
    <property type="project" value="UniProtKB-EC"/>
</dbReference>
<dbReference type="eggNOG" id="KOG3051">
    <property type="taxonomic scope" value="Eukaryota"/>
</dbReference>
<dbReference type="STRING" id="400682.A0A1X7UH48"/>
<dbReference type="InterPro" id="IPR017945">
    <property type="entry name" value="DHBP_synth_RibB-like_a/b_dom"/>
</dbReference>
<feature type="domain" description="YrdC-like" evidence="16">
    <location>
        <begin position="44"/>
        <end position="232"/>
    </location>
</feature>
<evidence type="ECO:0000259" key="16">
    <source>
        <dbReference type="PROSITE" id="PS51163"/>
    </source>
</evidence>
<dbReference type="OMA" id="YALGCQI"/>
<keyword evidence="7" id="KW-1003">Cell membrane</keyword>
<dbReference type="EC" id="2.7.7.87" evidence="5"/>
<evidence type="ECO:0000256" key="4">
    <source>
        <dbReference type="ARBA" id="ARBA00007663"/>
    </source>
</evidence>
<dbReference type="GO" id="GO:0000049">
    <property type="term" value="F:tRNA binding"/>
    <property type="evidence" value="ECO:0007669"/>
    <property type="project" value="TreeGrafter"/>
</dbReference>
<comment type="catalytic activity">
    <reaction evidence="13">
        <text>L-threonine + hydrogencarbonate + ATP = L-threonylcarbamoyladenylate + diphosphate + H2O</text>
        <dbReference type="Rhea" id="RHEA:36407"/>
        <dbReference type="ChEBI" id="CHEBI:15377"/>
        <dbReference type="ChEBI" id="CHEBI:17544"/>
        <dbReference type="ChEBI" id="CHEBI:30616"/>
        <dbReference type="ChEBI" id="CHEBI:33019"/>
        <dbReference type="ChEBI" id="CHEBI:57926"/>
        <dbReference type="ChEBI" id="CHEBI:73682"/>
        <dbReference type="EC" id="2.7.7.87"/>
    </reaction>
</comment>
<evidence type="ECO:0000256" key="7">
    <source>
        <dbReference type="ARBA" id="ARBA00022475"/>
    </source>
</evidence>
<name>A0A1X7UH48_AMPQE</name>
<keyword evidence="11" id="KW-0496">Mitochondrion</keyword>
<dbReference type="OrthoDB" id="3648309at2759"/>
<evidence type="ECO:0000256" key="3">
    <source>
        <dbReference type="ARBA" id="ARBA00004496"/>
    </source>
</evidence>
<accession>A0A1X7UH48</accession>
<dbReference type="EnsemblMetazoa" id="XM_003388000.3">
    <property type="protein sequence ID" value="XP_003388048.1"/>
    <property type="gene ID" value="LOC100635194"/>
</dbReference>
<dbReference type="KEGG" id="aqu:100635194"/>
<keyword evidence="18" id="KW-1185">Reference proteome</keyword>
<sequence length="249" mass="27155">MSLLLNRVIADSLHYCAKFLRNMSLVTTRGRDTAANILKASDGLDAVWECARLLERGGVLAVPTDTIYGLTASALDTGAIERIYSIKGRTKMRPLAICVGRINDIDKWAINTLSTDLLDELLPGPVTLVMRRRESLNPSLNPAIETVGVRIPHSHFITELAQHFDKPLALTSANVSNEKSTLAIEEFQSLWPQLDAVVDGGRIGNNSASRDGSTVVDVSVEGYYKIIRPGCALMQTSALLMKYGLKESS</sequence>
<organism evidence="17">
    <name type="scientific">Amphimedon queenslandica</name>
    <name type="common">Sponge</name>
    <dbReference type="NCBI Taxonomy" id="400682"/>
    <lineage>
        <taxon>Eukaryota</taxon>
        <taxon>Metazoa</taxon>
        <taxon>Porifera</taxon>
        <taxon>Demospongiae</taxon>
        <taxon>Heteroscleromorpha</taxon>
        <taxon>Haplosclerida</taxon>
        <taxon>Niphatidae</taxon>
        <taxon>Amphimedon</taxon>
    </lineage>
</organism>
<proteinExistence type="inferred from homology"/>
<evidence type="ECO:0000256" key="13">
    <source>
        <dbReference type="ARBA" id="ARBA00048366"/>
    </source>
</evidence>
<evidence type="ECO:0000256" key="2">
    <source>
        <dbReference type="ARBA" id="ARBA00004202"/>
    </source>
</evidence>
<dbReference type="PANTHER" id="PTHR17490">
    <property type="entry name" value="SUA5"/>
    <property type="match status" value="1"/>
</dbReference>
<comment type="subunit">
    <text evidence="15">Interacts with RSC1A1.</text>
</comment>
<keyword evidence="8" id="KW-0963">Cytoplasm</keyword>
<dbReference type="SUPFAM" id="SSF55821">
    <property type="entry name" value="YrdC/RibB"/>
    <property type="match status" value="1"/>
</dbReference>
<keyword evidence="12" id="KW-0472">Membrane</keyword>
<evidence type="ECO:0000256" key="10">
    <source>
        <dbReference type="ARBA" id="ARBA00022946"/>
    </source>
</evidence>
<comment type="subcellular location">
    <subcellularLocation>
        <location evidence="2">Cell membrane</location>
        <topology evidence="2">Peripheral membrane protein</topology>
    </subcellularLocation>
    <subcellularLocation>
        <location evidence="3">Cytoplasm</location>
    </subcellularLocation>
    <subcellularLocation>
        <location evidence="1">Mitochondrion</location>
    </subcellularLocation>
</comment>
<comment type="similarity">
    <text evidence="4">Belongs to the SUA5 family.</text>
</comment>
<dbReference type="InterPro" id="IPR050156">
    <property type="entry name" value="TC-AMP_synthase_SUA5"/>
</dbReference>
<keyword evidence="9" id="KW-0808">Transferase</keyword>
<protein>
    <recommendedName>
        <fullName evidence="6">Threonylcarbamoyl-AMP synthase</fullName>
        <ecNumber evidence="5">2.7.7.87</ecNumber>
    </recommendedName>
</protein>
<dbReference type="InterPro" id="IPR006070">
    <property type="entry name" value="Sua5-like_dom"/>
</dbReference>
<evidence type="ECO:0000256" key="5">
    <source>
        <dbReference type="ARBA" id="ARBA00012584"/>
    </source>
</evidence>
<dbReference type="AlphaFoldDB" id="A0A1X7UH48"/>
<evidence type="ECO:0000256" key="14">
    <source>
        <dbReference type="ARBA" id="ARBA00058524"/>
    </source>
</evidence>
<gene>
    <name evidence="17" type="primary">100635194</name>
</gene>
<dbReference type="GO" id="GO:0003725">
    <property type="term" value="F:double-stranded RNA binding"/>
    <property type="evidence" value="ECO:0007669"/>
    <property type="project" value="InterPro"/>
</dbReference>
<evidence type="ECO:0000256" key="8">
    <source>
        <dbReference type="ARBA" id="ARBA00022490"/>
    </source>
</evidence>
<evidence type="ECO:0000313" key="17">
    <source>
        <dbReference type="EnsemblMetazoa" id="Aqu2.1.26801_001"/>
    </source>
</evidence>
<evidence type="ECO:0000256" key="6">
    <source>
        <dbReference type="ARBA" id="ARBA00015492"/>
    </source>
</evidence>
<reference evidence="17" key="2">
    <citation type="submission" date="2017-05" db="UniProtKB">
        <authorList>
            <consortium name="EnsemblMetazoa"/>
        </authorList>
    </citation>
    <scope>IDENTIFICATION</scope>
</reference>
<evidence type="ECO:0000256" key="9">
    <source>
        <dbReference type="ARBA" id="ARBA00022679"/>
    </source>
</evidence>
<keyword evidence="10" id="KW-0809">Transit peptide</keyword>
<dbReference type="Proteomes" id="UP000007879">
    <property type="component" value="Unassembled WGS sequence"/>
</dbReference>
<dbReference type="Pfam" id="PF01300">
    <property type="entry name" value="Sua5_yciO_yrdC"/>
    <property type="match status" value="1"/>
</dbReference>
<evidence type="ECO:0000256" key="1">
    <source>
        <dbReference type="ARBA" id="ARBA00004173"/>
    </source>
</evidence>
<dbReference type="PANTHER" id="PTHR17490:SF10">
    <property type="entry name" value="THREONYLCARBAMOYL-AMP SYNTHASE"/>
    <property type="match status" value="1"/>
</dbReference>
<dbReference type="GO" id="GO:0005739">
    <property type="term" value="C:mitochondrion"/>
    <property type="evidence" value="ECO:0007669"/>
    <property type="project" value="UniProtKB-SubCell"/>
</dbReference>
<comment type="function">
    <text evidence="14">Cytoplasmic and mitochondrial threonylcarbamoyl-AMP synthase required for the formation of a threonylcarbamoyl group on adenosine at position 37 (t(6)A37) in tRNAs that read codons beginning with adenine. Catalyzes the conversion of L-threonine, HCO(3)(-)/CO(2) and ATP to give threonylcarbamoyl-AMP (TC-AMP) as the acyladenylate intermediate, with the release of diphosphate. Participates in t(6)A37 formation in cytoplasmic and mitochondrial tRNAs. May regulate the activity of some transporters.</text>
</comment>
<dbReference type="PROSITE" id="PS51163">
    <property type="entry name" value="YRDC"/>
    <property type="match status" value="1"/>
</dbReference>
<evidence type="ECO:0000256" key="15">
    <source>
        <dbReference type="ARBA" id="ARBA00063146"/>
    </source>
</evidence>
<dbReference type="EnsemblMetazoa" id="Aqu2.1.26801_001">
    <property type="protein sequence ID" value="Aqu2.1.26801_001"/>
    <property type="gene ID" value="Aqu2.1.26801"/>
</dbReference>
<evidence type="ECO:0000313" key="18">
    <source>
        <dbReference type="Proteomes" id="UP000007879"/>
    </source>
</evidence>
<evidence type="ECO:0000256" key="12">
    <source>
        <dbReference type="ARBA" id="ARBA00023136"/>
    </source>
</evidence>
<dbReference type="GO" id="GO:0006450">
    <property type="term" value="P:regulation of translational fidelity"/>
    <property type="evidence" value="ECO:0007669"/>
    <property type="project" value="TreeGrafter"/>
</dbReference>
<dbReference type="NCBIfam" id="TIGR00057">
    <property type="entry name" value="L-threonylcarbamoyladenylate synthase"/>
    <property type="match status" value="1"/>
</dbReference>
<dbReference type="GO" id="GO:0005886">
    <property type="term" value="C:plasma membrane"/>
    <property type="evidence" value="ECO:0007669"/>
    <property type="project" value="UniProtKB-SubCell"/>
</dbReference>
<evidence type="ECO:0000256" key="11">
    <source>
        <dbReference type="ARBA" id="ARBA00023128"/>
    </source>
</evidence>
<dbReference type="FunFam" id="3.90.870.10:FF:000007">
    <property type="entry name" value="YrdC N6-threonylcarbamoyltransferase domain containing"/>
    <property type="match status" value="1"/>
</dbReference>
<dbReference type="InParanoid" id="A0A1X7UH48"/>
<reference evidence="18" key="1">
    <citation type="journal article" date="2010" name="Nature">
        <title>The Amphimedon queenslandica genome and the evolution of animal complexity.</title>
        <authorList>
            <person name="Srivastava M."/>
            <person name="Simakov O."/>
            <person name="Chapman J."/>
            <person name="Fahey B."/>
            <person name="Gauthier M.E."/>
            <person name="Mitros T."/>
            <person name="Richards G.S."/>
            <person name="Conaco C."/>
            <person name="Dacre M."/>
            <person name="Hellsten U."/>
            <person name="Larroux C."/>
            <person name="Putnam N.H."/>
            <person name="Stanke M."/>
            <person name="Adamska M."/>
            <person name="Darling A."/>
            <person name="Degnan S.M."/>
            <person name="Oakley T.H."/>
            <person name="Plachetzki D.C."/>
            <person name="Zhai Y."/>
            <person name="Adamski M."/>
            <person name="Calcino A."/>
            <person name="Cummins S.F."/>
            <person name="Goodstein D.M."/>
            <person name="Harris C."/>
            <person name="Jackson D.J."/>
            <person name="Leys S.P."/>
            <person name="Shu S."/>
            <person name="Woodcroft B.J."/>
            <person name="Vervoort M."/>
            <person name="Kosik K.S."/>
            <person name="Manning G."/>
            <person name="Degnan B.M."/>
            <person name="Rokhsar D.S."/>
        </authorList>
    </citation>
    <scope>NUCLEOTIDE SEQUENCE [LARGE SCALE GENOMIC DNA]</scope>
</reference>